<dbReference type="InterPro" id="IPR018289">
    <property type="entry name" value="MULE_transposase_dom"/>
</dbReference>
<accession>A0ABM1V9H7</accession>
<evidence type="ECO:0000256" key="2">
    <source>
        <dbReference type="ARBA" id="ARBA00023125"/>
    </source>
</evidence>
<evidence type="ECO:0000313" key="7">
    <source>
        <dbReference type="RefSeq" id="XP_027772395.1"/>
    </source>
</evidence>
<feature type="domain" description="MULE transposase" evidence="5">
    <location>
        <begin position="64"/>
        <end position="159"/>
    </location>
</feature>
<gene>
    <name evidence="7" type="primary">LOC107016804</name>
</gene>
<feature type="region of interest" description="Disordered" evidence="4">
    <location>
        <begin position="240"/>
        <end position="273"/>
    </location>
</feature>
<keyword evidence="2" id="KW-0238">DNA-binding</keyword>
<dbReference type="PANTHER" id="PTHR31973">
    <property type="entry name" value="POLYPROTEIN, PUTATIVE-RELATED"/>
    <property type="match status" value="1"/>
</dbReference>
<dbReference type="Pfam" id="PF10551">
    <property type="entry name" value="MULE"/>
    <property type="match status" value="1"/>
</dbReference>
<keyword evidence="1" id="KW-0815">Transposition</keyword>
<evidence type="ECO:0000256" key="3">
    <source>
        <dbReference type="ARBA" id="ARBA00023172"/>
    </source>
</evidence>
<organism evidence="6 7">
    <name type="scientific">Solanum pennellii</name>
    <name type="common">Tomato</name>
    <name type="synonym">Lycopersicon pennellii</name>
    <dbReference type="NCBI Taxonomy" id="28526"/>
    <lineage>
        <taxon>Eukaryota</taxon>
        <taxon>Viridiplantae</taxon>
        <taxon>Streptophyta</taxon>
        <taxon>Embryophyta</taxon>
        <taxon>Tracheophyta</taxon>
        <taxon>Spermatophyta</taxon>
        <taxon>Magnoliopsida</taxon>
        <taxon>eudicotyledons</taxon>
        <taxon>Gunneridae</taxon>
        <taxon>Pentapetalae</taxon>
        <taxon>asterids</taxon>
        <taxon>lamiids</taxon>
        <taxon>Solanales</taxon>
        <taxon>Solanaceae</taxon>
        <taxon>Solanoideae</taxon>
        <taxon>Solaneae</taxon>
        <taxon>Solanum</taxon>
        <taxon>Solanum subgen. Lycopersicon</taxon>
    </lineage>
</organism>
<dbReference type="InterPro" id="IPR001207">
    <property type="entry name" value="Transposase_mutator"/>
</dbReference>
<protein>
    <submittedName>
        <fullName evidence="7">Uncharacterized protein LOC107016804</fullName>
    </submittedName>
</protein>
<evidence type="ECO:0000259" key="5">
    <source>
        <dbReference type="Pfam" id="PF10551"/>
    </source>
</evidence>
<name>A0ABM1V9H7_SOLPN</name>
<evidence type="ECO:0000256" key="1">
    <source>
        <dbReference type="ARBA" id="ARBA00022578"/>
    </source>
</evidence>
<dbReference type="GeneID" id="107016804"/>
<dbReference type="RefSeq" id="XP_027772395.1">
    <property type="nucleotide sequence ID" value="XM_027916594.1"/>
</dbReference>
<proteinExistence type="predicted"/>
<dbReference type="PANTHER" id="PTHR31973:SF192">
    <property type="entry name" value="SWIM-TYPE DOMAIN-CONTAINING PROTEIN"/>
    <property type="match status" value="1"/>
</dbReference>
<evidence type="ECO:0000256" key="4">
    <source>
        <dbReference type="SAM" id="MobiDB-lite"/>
    </source>
</evidence>
<keyword evidence="6" id="KW-1185">Reference proteome</keyword>
<keyword evidence="3" id="KW-0233">DNA recombination</keyword>
<reference evidence="6" key="1">
    <citation type="journal article" date="2014" name="Nat. Genet.">
        <title>The genome of the stress-tolerant wild tomato species Solanum pennellii.</title>
        <authorList>
            <person name="Bolger A."/>
            <person name="Scossa F."/>
            <person name="Bolger M.E."/>
            <person name="Lanz C."/>
            <person name="Maumus F."/>
            <person name="Tohge T."/>
            <person name="Quesneville H."/>
            <person name="Alseekh S."/>
            <person name="Sorensen I."/>
            <person name="Lichtenstein G."/>
            <person name="Fich E.A."/>
            <person name="Conte M."/>
            <person name="Keller H."/>
            <person name="Schneeberger K."/>
            <person name="Schwacke R."/>
            <person name="Ofner I."/>
            <person name="Vrebalov J."/>
            <person name="Xu Y."/>
            <person name="Osorio S."/>
            <person name="Aflitos S.A."/>
            <person name="Schijlen E."/>
            <person name="Jimenez-Gomez J.M."/>
            <person name="Ryngajllo M."/>
            <person name="Kimura S."/>
            <person name="Kumar R."/>
            <person name="Koenig D."/>
            <person name="Headland L.R."/>
            <person name="Maloof J.N."/>
            <person name="Sinha N."/>
            <person name="van Ham R.C."/>
            <person name="Lankhorst R.K."/>
            <person name="Mao L."/>
            <person name="Vogel A."/>
            <person name="Arsova B."/>
            <person name="Panstruga R."/>
            <person name="Fei Z."/>
            <person name="Rose J.K."/>
            <person name="Zamir D."/>
            <person name="Carrari F."/>
            <person name="Giovannoni J.J."/>
            <person name="Weigel D."/>
            <person name="Usadel B."/>
            <person name="Fernie A.R."/>
        </authorList>
    </citation>
    <scope>NUCLEOTIDE SEQUENCE [LARGE SCALE GENOMIC DNA]</scope>
    <source>
        <strain evidence="6">cv. LA0716</strain>
    </source>
</reference>
<dbReference type="Proteomes" id="UP000694930">
    <property type="component" value="Chromosome 4"/>
</dbReference>
<sequence>MGDFREEFFRLYDYAEQLKTINPGTTVSIRTSKNTIPGKEVFMSIYICLGSLKSEWKEVCRRIIGLDGAFLKDVCNGELLICISKDGNNHMYPIAWTVVDKETKETWSWFLKFIRHDLELTKGEGLTVMSDMQKGLHLAFIDVLPNAEIRWCARHIWANWKKDWRGEERIRNFWQVARSPFEIIVRSWQLKGIPCGHSLTTIHFKDWVVELFIDHWYKKETYLKAYERFIQPMTNMKMWPKSDRPAIEPPEITSMPGRPGKNRRKDSDEPVKK</sequence>
<dbReference type="PROSITE" id="PS01007">
    <property type="entry name" value="TRANSPOSASE_MUTATOR"/>
    <property type="match status" value="1"/>
</dbReference>
<evidence type="ECO:0000313" key="6">
    <source>
        <dbReference type="Proteomes" id="UP000694930"/>
    </source>
</evidence>
<reference evidence="7" key="2">
    <citation type="submission" date="2025-08" db="UniProtKB">
        <authorList>
            <consortium name="RefSeq"/>
        </authorList>
    </citation>
    <scope>IDENTIFICATION</scope>
</reference>